<evidence type="ECO:0000313" key="6">
    <source>
        <dbReference type="EMBL" id="CAD0197949.1"/>
    </source>
</evidence>
<evidence type="ECO:0000256" key="3">
    <source>
        <dbReference type="ARBA" id="ARBA00022525"/>
    </source>
</evidence>
<feature type="signal peptide" evidence="4">
    <location>
        <begin position="1"/>
        <end position="18"/>
    </location>
</feature>
<dbReference type="FunFam" id="2.60.40.770:FF:000001">
    <property type="entry name" value="NPC intracellular cholesterol transporter 2"/>
    <property type="match status" value="1"/>
</dbReference>
<feature type="chain" id="PRO_5040266309" description="MD-2-related lipid-recognition domain-containing protein" evidence="4">
    <location>
        <begin position="19"/>
        <end position="155"/>
    </location>
</feature>
<dbReference type="InterPro" id="IPR039670">
    <property type="entry name" value="NPC2-like"/>
</dbReference>
<evidence type="ECO:0000256" key="2">
    <source>
        <dbReference type="ARBA" id="ARBA00006370"/>
    </source>
</evidence>
<evidence type="ECO:0000259" key="5">
    <source>
        <dbReference type="SMART" id="SM00737"/>
    </source>
</evidence>
<keyword evidence="7" id="KW-1185">Reference proteome</keyword>
<dbReference type="Proteomes" id="UP001154114">
    <property type="component" value="Chromosome 7"/>
</dbReference>
<reference evidence="6" key="1">
    <citation type="submission" date="2021-12" db="EMBL/GenBank/DDBJ databases">
        <authorList>
            <person name="King R."/>
        </authorList>
    </citation>
    <scope>NUCLEOTIDE SEQUENCE</scope>
</reference>
<accession>A0A9N8PY18</accession>
<evidence type="ECO:0000256" key="1">
    <source>
        <dbReference type="ARBA" id="ARBA00004613"/>
    </source>
</evidence>
<sequence>MGLLNIVLLSALLATCFADEAFFSACDEATEETCKITAVNITPCQQDKHKSKCGIRRKTNATLAFDYTPSFDSTNLESAIYWASKTGDLPFPGMDKNGCVYTSCPVAAGQTQTMTYELQLGRKLPLGNFLLKLKLNDADDKTKLCCFKTTIQIKK</sequence>
<organism evidence="6 7">
    <name type="scientific">Chrysodeixis includens</name>
    <name type="common">Soybean looper</name>
    <name type="synonym">Pseudoplusia includens</name>
    <dbReference type="NCBI Taxonomy" id="689277"/>
    <lineage>
        <taxon>Eukaryota</taxon>
        <taxon>Metazoa</taxon>
        <taxon>Ecdysozoa</taxon>
        <taxon>Arthropoda</taxon>
        <taxon>Hexapoda</taxon>
        <taxon>Insecta</taxon>
        <taxon>Pterygota</taxon>
        <taxon>Neoptera</taxon>
        <taxon>Endopterygota</taxon>
        <taxon>Lepidoptera</taxon>
        <taxon>Glossata</taxon>
        <taxon>Ditrysia</taxon>
        <taxon>Noctuoidea</taxon>
        <taxon>Noctuidae</taxon>
        <taxon>Plusiinae</taxon>
        <taxon>Chrysodeixis</taxon>
    </lineage>
</organism>
<dbReference type="GO" id="GO:0032934">
    <property type="term" value="F:sterol binding"/>
    <property type="evidence" value="ECO:0007669"/>
    <property type="project" value="InterPro"/>
</dbReference>
<dbReference type="Pfam" id="PF02221">
    <property type="entry name" value="E1_DerP2_DerF2"/>
    <property type="match status" value="1"/>
</dbReference>
<proteinExistence type="inferred from homology"/>
<protein>
    <recommendedName>
        <fullName evidence="5">MD-2-related lipid-recognition domain-containing protein</fullName>
    </recommendedName>
</protein>
<dbReference type="EMBL" id="LR824010">
    <property type="protein sequence ID" value="CAD0197949.1"/>
    <property type="molecule type" value="Genomic_DNA"/>
</dbReference>
<dbReference type="GO" id="GO:0005576">
    <property type="term" value="C:extracellular region"/>
    <property type="evidence" value="ECO:0007669"/>
    <property type="project" value="UniProtKB-SubCell"/>
</dbReference>
<name>A0A9N8PY18_CHRIL</name>
<dbReference type="Gene3D" id="2.60.40.770">
    <property type="match status" value="1"/>
</dbReference>
<feature type="domain" description="MD-2-related lipid-recognition" evidence="5">
    <location>
        <begin position="23"/>
        <end position="151"/>
    </location>
</feature>
<evidence type="ECO:0000313" key="7">
    <source>
        <dbReference type="Proteomes" id="UP001154114"/>
    </source>
</evidence>
<comment type="subcellular location">
    <subcellularLocation>
        <location evidence="1">Secreted</location>
    </subcellularLocation>
</comment>
<dbReference type="GO" id="GO:0015918">
    <property type="term" value="P:sterol transport"/>
    <property type="evidence" value="ECO:0007669"/>
    <property type="project" value="InterPro"/>
</dbReference>
<keyword evidence="4" id="KW-0732">Signal</keyword>
<dbReference type="PANTHER" id="PTHR11306">
    <property type="entry name" value="NIEMANN PICK TYPE C2 PROTEIN NPC2-RELATED"/>
    <property type="match status" value="1"/>
</dbReference>
<dbReference type="InterPro" id="IPR014756">
    <property type="entry name" value="Ig_E-set"/>
</dbReference>
<dbReference type="SMART" id="SM00737">
    <property type="entry name" value="ML"/>
    <property type="match status" value="1"/>
</dbReference>
<dbReference type="SUPFAM" id="SSF81296">
    <property type="entry name" value="E set domains"/>
    <property type="match status" value="1"/>
</dbReference>
<dbReference type="AlphaFoldDB" id="A0A9N8PY18"/>
<dbReference type="PANTHER" id="PTHR11306:SF55">
    <property type="entry name" value="GEO08227P1-RELATED"/>
    <property type="match status" value="1"/>
</dbReference>
<dbReference type="OrthoDB" id="6576058at2759"/>
<keyword evidence="3" id="KW-0964">Secreted</keyword>
<dbReference type="InterPro" id="IPR003172">
    <property type="entry name" value="ML_dom"/>
</dbReference>
<gene>
    <name evidence="6" type="ORF">CINC_LOCUS12227</name>
</gene>
<comment type="similarity">
    <text evidence="2">Belongs to the NPC2 family.</text>
</comment>
<evidence type="ECO:0000256" key="4">
    <source>
        <dbReference type="SAM" id="SignalP"/>
    </source>
</evidence>